<feature type="domain" description="HTH araC/xylS-type" evidence="5">
    <location>
        <begin position="419"/>
        <end position="517"/>
    </location>
</feature>
<keyword evidence="1" id="KW-0805">Transcription regulation</keyword>
<dbReference type="PROSITE" id="PS50110">
    <property type="entry name" value="RESPONSE_REGULATORY"/>
    <property type="match status" value="1"/>
</dbReference>
<dbReference type="SMART" id="SM00342">
    <property type="entry name" value="HTH_ARAC"/>
    <property type="match status" value="1"/>
</dbReference>
<dbReference type="CDD" id="cd17536">
    <property type="entry name" value="REC_YesN-like"/>
    <property type="match status" value="1"/>
</dbReference>
<keyword evidence="3" id="KW-0804">Transcription</keyword>
<keyword evidence="2" id="KW-0238">DNA-binding</keyword>
<dbReference type="Pfam" id="PF00072">
    <property type="entry name" value="Response_reg"/>
    <property type="match status" value="1"/>
</dbReference>
<dbReference type="PANTHER" id="PTHR43280:SF28">
    <property type="entry name" value="HTH-TYPE TRANSCRIPTIONAL ACTIVATOR RHAS"/>
    <property type="match status" value="1"/>
</dbReference>
<dbReference type="Pfam" id="PF12833">
    <property type="entry name" value="HTH_18"/>
    <property type="match status" value="1"/>
</dbReference>
<evidence type="ECO:0000313" key="7">
    <source>
        <dbReference type="EMBL" id="MFC7749048.1"/>
    </source>
</evidence>
<dbReference type="PROSITE" id="PS00041">
    <property type="entry name" value="HTH_ARAC_FAMILY_1"/>
    <property type="match status" value="1"/>
</dbReference>
<dbReference type="SUPFAM" id="SSF52172">
    <property type="entry name" value="CheY-like"/>
    <property type="match status" value="1"/>
</dbReference>
<sequence length="517" mass="57516">MKLMIADDEVIIRQGLSTVIDWKELGITLLEPAASAEEVLERLDAERPHILLTDIRMGGMDGIELSREVKRRYPDTEIIILTGFDEFAYAQQAIHEGVSDYLLKTSRPEEIIKAAVRAKGRVMERLEARRQEALNAAAVCKQLLERLLTQGQEGWSQSESAKLRECFVRSGLCEREGEAGPIRVLIATASGWGEGTMAGVLIGAVENMLSELLGGCSMLKQDRIVMIVPEGTADAQERIARELGRVKRTLKCLPFAALSFASRNTADLKEMYAEASNIFAYRGMLGNEGLFTSGDIGKRAGGRTVCTEADEAELAAHLAKGSLSDLRQTVNRLVRSEFANPEATPETLLAYLQSIVIAGYRWLERARGGTGDTSARAAVTLQKLPESERRAEEEIFRQLSGILAAFHESVADSKFAYIPKSIAYIRDNLDQNLTLQQVAAFVHLNPNHFSEMFKRELGMTYIEFVVRERMAKAERLLKETPLKVSEIAAKVGYEDVKYFGQLFKKHTGMTPSEYRES</sequence>
<dbReference type="InterPro" id="IPR001789">
    <property type="entry name" value="Sig_transdc_resp-reg_receiver"/>
</dbReference>
<feature type="modified residue" description="4-aspartylphosphate" evidence="4">
    <location>
        <position position="54"/>
    </location>
</feature>
<evidence type="ECO:0000259" key="6">
    <source>
        <dbReference type="PROSITE" id="PS50110"/>
    </source>
</evidence>
<evidence type="ECO:0000259" key="5">
    <source>
        <dbReference type="PROSITE" id="PS01124"/>
    </source>
</evidence>
<dbReference type="PROSITE" id="PS01124">
    <property type="entry name" value="HTH_ARAC_FAMILY_2"/>
    <property type="match status" value="1"/>
</dbReference>
<dbReference type="InterPro" id="IPR009057">
    <property type="entry name" value="Homeodomain-like_sf"/>
</dbReference>
<dbReference type="SUPFAM" id="SSF46689">
    <property type="entry name" value="Homeodomain-like"/>
    <property type="match status" value="2"/>
</dbReference>
<dbReference type="InterPro" id="IPR011006">
    <property type="entry name" value="CheY-like_superfamily"/>
</dbReference>
<keyword evidence="8" id="KW-1185">Reference proteome</keyword>
<evidence type="ECO:0000256" key="4">
    <source>
        <dbReference type="PROSITE-ProRule" id="PRU00169"/>
    </source>
</evidence>
<evidence type="ECO:0000256" key="1">
    <source>
        <dbReference type="ARBA" id="ARBA00023015"/>
    </source>
</evidence>
<accession>A0ABW2V0L8</accession>
<proteinExistence type="predicted"/>
<dbReference type="EMBL" id="JBHTGQ010000009">
    <property type="protein sequence ID" value="MFC7749048.1"/>
    <property type="molecule type" value="Genomic_DNA"/>
</dbReference>
<dbReference type="PRINTS" id="PR00032">
    <property type="entry name" value="HTHARAC"/>
</dbReference>
<dbReference type="InterPro" id="IPR018060">
    <property type="entry name" value="HTH_AraC"/>
</dbReference>
<dbReference type="PANTHER" id="PTHR43280">
    <property type="entry name" value="ARAC-FAMILY TRANSCRIPTIONAL REGULATOR"/>
    <property type="match status" value="1"/>
</dbReference>
<organism evidence="7 8">
    <name type="scientific">Paenibacillus thermoaerophilus</name>
    <dbReference type="NCBI Taxonomy" id="1215385"/>
    <lineage>
        <taxon>Bacteria</taxon>
        <taxon>Bacillati</taxon>
        <taxon>Bacillota</taxon>
        <taxon>Bacilli</taxon>
        <taxon>Bacillales</taxon>
        <taxon>Paenibacillaceae</taxon>
        <taxon>Paenibacillus</taxon>
    </lineage>
</organism>
<comment type="caution">
    <text evidence="7">The sequence shown here is derived from an EMBL/GenBank/DDBJ whole genome shotgun (WGS) entry which is preliminary data.</text>
</comment>
<dbReference type="SMART" id="SM00448">
    <property type="entry name" value="REC"/>
    <property type="match status" value="1"/>
</dbReference>
<dbReference type="Gene3D" id="3.40.50.2300">
    <property type="match status" value="1"/>
</dbReference>
<evidence type="ECO:0000313" key="8">
    <source>
        <dbReference type="Proteomes" id="UP001596528"/>
    </source>
</evidence>
<feature type="domain" description="Response regulatory" evidence="6">
    <location>
        <begin position="2"/>
        <end position="119"/>
    </location>
</feature>
<dbReference type="Proteomes" id="UP001596528">
    <property type="component" value="Unassembled WGS sequence"/>
</dbReference>
<reference evidence="8" key="1">
    <citation type="journal article" date="2019" name="Int. J. Syst. Evol. Microbiol.">
        <title>The Global Catalogue of Microorganisms (GCM) 10K type strain sequencing project: providing services to taxonomists for standard genome sequencing and annotation.</title>
        <authorList>
            <consortium name="The Broad Institute Genomics Platform"/>
            <consortium name="The Broad Institute Genome Sequencing Center for Infectious Disease"/>
            <person name="Wu L."/>
            <person name="Ma J."/>
        </authorList>
    </citation>
    <scope>NUCLEOTIDE SEQUENCE [LARGE SCALE GENOMIC DNA]</scope>
    <source>
        <strain evidence="8">JCM 18657</strain>
    </source>
</reference>
<dbReference type="RefSeq" id="WP_138789400.1">
    <property type="nucleotide sequence ID" value="NZ_JBHTGQ010000009.1"/>
</dbReference>
<evidence type="ECO:0000256" key="2">
    <source>
        <dbReference type="ARBA" id="ARBA00023125"/>
    </source>
</evidence>
<protein>
    <submittedName>
        <fullName evidence="7">Response regulator</fullName>
    </submittedName>
</protein>
<dbReference type="InterPro" id="IPR020449">
    <property type="entry name" value="Tscrpt_reg_AraC-type_HTH"/>
</dbReference>
<gene>
    <name evidence="7" type="ORF">ACFQWB_03690</name>
</gene>
<keyword evidence="4" id="KW-0597">Phosphoprotein</keyword>
<name>A0ABW2V0L8_9BACL</name>
<dbReference type="Gene3D" id="1.10.10.60">
    <property type="entry name" value="Homeodomain-like"/>
    <property type="match status" value="2"/>
</dbReference>
<dbReference type="InterPro" id="IPR018062">
    <property type="entry name" value="HTH_AraC-typ_CS"/>
</dbReference>
<evidence type="ECO:0000256" key="3">
    <source>
        <dbReference type="ARBA" id="ARBA00023163"/>
    </source>
</evidence>